<name>A0A2P2QVL5_RHIMU</name>
<evidence type="ECO:0000256" key="1">
    <source>
        <dbReference type="SAM" id="SignalP"/>
    </source>
</evidence>
<organism evidence="2">
    <name type="scientific">Rhizophora mucronata</name>
    <name type="common">Asiatic mangrove</name>
    <dbReference type="NCBI Taxonomy" id="61149"/>
    <lineage>
        <taxon>Eukaryota</taxon>
        <taxon>Viridiplantae</taxon>
        <taxon>Streptophyta</taxon>
        <taxon>Embryophyta</taxon>
        <taxon>Tracheophyta</taxon>
        <taxon>Spermatophyta</taxon>
        <taxon>Magnoliopsida</taxon>
        <taxon>eudicotyledons</taxon>
        <taxon>Gunneridae</taxon>
        <taxon>Pentapetalae</taxon>
        <taxon>rosids</taxon>
        <taxon>fabids</taxon>
        <taxon>Malpighiales</taxon>
        <taxon>Rhizophoraceae</taxon>
        <taxon>Rhizophora</taxon>
    </lineage>
</organism>
<protein>
    <submittedName>
        <fullName evidence="2">Uncharacterized protein</fullName>
    </submittedName>
</protein>
<reference evidence="2" key="1">
    <citation type="submission" date="2018-02" db="EMBL/GenBank/DDBJ databases">
        <title>Rhizophora mucronata_Transcriptome.</title>
        <authorList>
            <person name="Meera S.P."/>
            <person name="Sreeshan A."/>
            <person name="Augustine A."/>
        </authorList>
    </citation>
    <scope>NUCLEOTIDE SEQUENCE</scope>
    <source>
        <tissue evidence="2">Leaf</tissue>
    </source>
</reference>
<dbReference type="AlphaFoldDB" id="A0A2P2QVL5"/>
<feature type="chain" id="PRO_5015147541" evidence="1">
    <location>
        <begin position="17"/>
        <end position="55"/>
    </location>
</feature>
<dbReference type="EMBL" id="GGEC01090559">
    <property type="protein sequence ID" value="MBX71043.1"/>
    <property type="molecule type" value="Transcribed_RNA"/>
</dbReference>
<sequence length="55" mass="6056">MCLTLLTILLLLSIQATKFCTLGILLTVIDLFKPNCKQAITCFDVLGPFLVPCKL</sequence>
<accession>A0A2P2QVL5</accession>
<keyword evidence="1" id="KW-0732">Signal</keyword>
<feature type="signal peptide" evidence="1">
    <location>
        <begin position="1"/>
        <end position="16"/>
    </location>
</feature>
<proteinExistence type="predicted"/>
<evidence type="ECO:0000313" key="2">
    <source>
        <dbReference type="EMBL" id="MBX71043.1"/>
    </source>
</evidence>